<accession>A0A3M0L629</accession>
<dbReference type="Gene3D" id="3.30.70.270">
    <property type="match status" value="1"/>
</dbReference>
<reference evidence="5 6" key="1">
    <citation type="submission" date="2018-07" db="EMBL/GenBank/DDBJ databases">
        <title>A high quality draft genome assembly of the barn swallow (H. rustica rustica).</title>
        <authorList>
            <person name="Formenti G."/>
            <person name="Chiara M."/>
            <person name="Poveda L."/>
            <person name="Francoijs K.-J."/>
            <person name="Bonisoli-Alquati A."/>
            <person name="Canova L."/>
            <person name="Gianfranceschi L."/>
            <person name="Horner D.S."/>
            <person name="Saino N."/>
        </authorList>
    </citation>
    <scope>NUCLEOTIDE SEQUENCE [LARGE SCALE GENOMIC DNA]</scope>
    <source>
        <strain evidence="5">Chelidonia</strain>
        <tissue evidence="5">Blood</tissue>
    </source>
</reference>
<gene>
    <name evidence="5" type="ORF">DUI87_04024</name>
</gene>
<evidence type="ECO:0000313" key="6">
    <source>
        <dbReference type="Proteomes" id="UP000269221"/>
    </source>
</evidence>
<dbReference type="AlphaFoldDB" id="A0A3M0L629"/>
<sequence>MMSSAVQTTPPPGRRDSSTSCSHAPPSGSHGRGPEGAGPESESSQFHWPSPIPSLAPVVYKYSRGGHQVRPVYHPFPQSAIKDLCKAHKDYGRESPYFRGLLRSDLNVAAVTPADLRQLFSCLMNSTEFQLWESAWRRLLSDALPSLLVDPETAVDEEGNALTLDHLMGEGCWTAPVDQVNTIPPKALDVVRDHAMTAFFGMAPDGPVTSYNSKYSPYRLRLTEGLHLRTADWVLASVNTEEQGPWPIEEGEFMVIGDCKHTPLEIEVLPGTLVNNPGRLVLWLRCAHPPTYLAKGQIIAQMIPTRGSKAPPETPIVCPVQAITEERPRVASADKAIIHHYMDDVLVCAPNDDVLSHALDLTITALIAAGFKLQEEKVQRMPPWRYLGLEIS</sequence>
<dbReference type="Pfam" id="PF00078">
    <property type="entry name" value="RVT_1"/>
    <property type="match status" value="1"/>
</dbReference>
<dbReference type="GO" id="GO:0004523">
    <property type="term" value="F:RNA-DNA hybrid ribonuclease activity"/>
    <property type="evidence" value="ECO:0007669"/>
    <property type="project" value="UniProtKB-EC"/>
</dbReference>
<dbReference type="InterPro" id="IPR043128">
    <property type="entry name" value="Rev_trsase/Diguanyl_cyclase"/>
</dbReference>
<dbReference type="Proteomes" id="UP000269221">
    <property type="component" value="Unassembled WGS sequence"/>
</dbReference>
<dbReference type="InterPro" id="IPR043502">
    <property type="entry name" value="DNA/RNA_pol_sf"/>
</dbReference>
<dbReference type="EMBL" id="QRBI01000095">
    <property type="protein sequence ID" value="RMC19414.1"/>
    <property type="molecule type" value="Genomic_DNA"/>
</dbReference>
<evidence type="ECO:0000313" key="5">
    <source>
        <dbReference type="EMBL" id="RMC19414.1"/>
    </source>
</evidence>
<dbReference type="PANTHER" id="PTHR40389:SF3">
    <property type="entry name" value="IGE-BINDING PROTEIN"/>
    <property type="match status" value="1"/>
</dbReference>
<dbReference type="Pfam" id="PF00607">
    <property type="entry name" value="Gag_p24"/>
    <property type="match status" value="1"/>
</dbReference>
<dbReference type="SUPFAM" id="SSF56672">
    <property type="entry name" value="DNA/RNA polymerases"/>
    <property type="match status" value="1"/>
</dbReference>
<dbReference type="SUPFAM" id="SSF47943">
    <property type="entry name" value="Retrovirus capsid protein, N-terminal core domain"/>
    <property type="match status" value="1"/>
</dbReference>
<dbReference type="EC" id="3.1.26.4" evidence="2"/>
<feature type="domain" description="Reverse transcriptase" evidence="4">
    <location>
        <begin position="335"/>
        <end position="391"/>
    </location>
</feature>
<comment type="similarity">
    <text evidence="1">Belongs to the beta type-B retroviral polymerase family. HERV class-II K(HML-2) pol subfamily.</text>
</comment>
<dbReference type="PANTHER" id="PTHR40389">
    <property type="entry name" value="ENDOGENOUS RETROVIRUS GROUP K MEMBER 24 GAG POLYPROTEIN-RELATED"/>
    <property type="match status" value="1"/>
</dbReference>
<dbReference type="InterPro" id="IPR008919">
    <property type="entry name" value="Retrov_capsid_N"/>
</dbReference>
<dbReference type="InterPro" id="IPR000477">
    <property type="entry name" value="RT_dom"/>
</dbReference>
<evidence type="ECO:0000256" key="3">
    <source>
        <dbReference type="SAM" id="MobiDB-lite"/>
    </source>
</evidence>
<feature type="region of interest" description="Disordered" evidence="3">
    <location>
        <begin position="1"/>
        <end position="47"/>
    </location>
</feature>
<comment type="caution">
    <text evidence="5">The sequence shown here is derived from an EMBL/GenBank/DDBJ whole genome shotgun (WGS) entry which is preliminary data.</text>
</comment>
<dbReference type="GO" id="GO:0016032">
    <property type="term" value="P:viral process"/>
    <property type="evidence" value="ECO:0007669"/>
    <property type="project" value="InterPro"/>
</dbReference>
<proteinExistence type="inferred from homology"/>
<keyword evidence="6" id="KW-1185">Reference proteome</keyword>
<dbReference type="InterPro" id="IPR050195">
    <property type="entry name" value="Primate_lentivir_Gag_pol-like"/>
</dbReference>
<protein>
    <recommendedName>
        <fullName evidence="2">ribonuclease H</fullName>
        <ecNumber evidence="2">3.1.26.4</ecNumber>
    </recommendedName>
</protein>
<dbReference type="Gene3D" id="1.10.375.10">
    <property type="entry name" value="Human Immunodeficiency Virus Type 1 Capsid Protein"/>
    <property type="match status" value="1"/>
</dbReference>
<dbReference type="OrthoDB" id="9398000at2759"/>
<evidence type="ECO:0000256" key="2">
    <source>
        <dbReference type="ARBA" id="ARBA00012180"/>
    </source>
</evidence>
<organism evidence="5 6">
    <name type="scientific">Hirundo rustica rustica</name>
    <dbReference type="NCBI Taxonomy" id="333673"/>
    <lineage>
        <taxon>Eukaryota</taxon>
        <taxon>Metazoa</taxon>
        <taxon>Chordata</taxon>
        <taxon>Craniata</taxon>
        <taxon>Vertebrata</taxon>
        <taxon>Euteleostomi</taxon>
        <taxon>Archelosauria</taxon>
        <taxon>Archosauria</taxon>
        <taxon>Dinosauria</taxon>
        <taxon>Saurischia</taxon>
        <taxon>Theropoda</taxon>
        <taxon>Coelurosauria</taxon>
        <taxon>Aves</taxon>
        <taxon>Neognathae</taxon>
        <taxon>Neoaves</taxon>
        <taxon>Telluraves</taxon>
        <taxon>Australaves</taxon>
        <taxon>Passeriformes</taxon>
        <taxon>Sylvioidea</taxon>
        <taxon>Hirundinidae</taxon>
        <taxon>Hirundo</taxon>
    </lineage>
</organism>
<evidence type="ECO:0000256" key="1">
    <source>
        <dbReference type="ARBA" id="ARBA00010879"/>
    </source>
</evidence>
<evidence type="ECO:0000259" key="4">
    <source>
        <dbReference type="Pfam" id="PF00078"/>
    </source>
</evidence>
<name>A0A3M0L629_HIRRU</name>